<dbReference type="PRINTS" id="PR00709">
    <property type="entry name" value="AVIDIN"/>
</dbReference>
<evidence type="ECO:0000256" key="4">
    <source>
        <dbReference type="ARBA" id="ARBA00022729"/>
    </source>
</evidence>
<evidence type="ECO:0000313" key="7">
    <source>
        <dbReference type="EMBL" id="VDI60390.1"/>
    </source>
</evidence>
<evidence type="ECO:0000256" key="3">
    <source>
        <dbReference type="ARBA" id="ARBA00022525"/>
    </source>
</evidence>
<dbReference type="InterPro" id="IPR005469">
    <property type="entry name" value="Avidin"/>
</dbReference>
<comment type="subcellular location">
    <subcellularLocation>
        <location evidence="1">Secreted</location>
    </subcellularLocation>
</comment>
<protein>
    <submittedName>
        <fullName evidence="7">Uncharacterized protein</fullName>
    </submittedName>
</protein>
<dbReference type="SUPFAM" id="SSF50876">
    <property type="entry name" value="Avidin/streptavidin"/>
    <property type="match status" value="1"/>
</dbReference>
<dbReference type="GO" id="GO:0009374">
    <property type="term" value="F:biotin binding"/>
    <property type="evidence" value="ECO:0007669"/>
    <property type="project" value="InterPro"/>
</dbReference>
<evidence type="ECO:0000256" key="6">
    <source>
        <dbReference type="SAM" id="SignalP"/>
    </source>
</evidence>
<sequence>MFLIFLLLTGCCLISVTQGAGGKNDTSSDPCGVTGSWVNELGSGMELTCQADSTSVISGSLSGRYNSAVGHAKDFYKISGRYARSGTKLENCIVGFTVAYNNDVHGNSNSTASFTGNYFSFDDTIYTHWILVYHTQPGNMWLNSNMGKNIFKRQH</sequence>
<dbReference type="GO" id="GO:0005576">
    <property type="term" value="C:extracellular region"/>
    <property type="evidence" value="ECO:0007669"/>
    <property type="project" value="UniProtKB-SubCell"/>
</dbReference>
<dbReference type="InterPro" id="IPR051764">
    <property type="entry name" value="Avidin/Streptavidin-rel"/>
</dbReference>
<dbReference type="AlphaFoldDB" id="A0A8B6G8N7"/>
<dbReference type="InterPro" id="IPR036896">
    <property type="entry name" value="Avidin-like_sf"/>
</dbReference>
<comment type="caution">
    <text evidence="7">The sequence shown here is derived from an EMBL/GenBank/DDBJ whole genome shotgun (WGS) entry which is preliminary data.</text>
</comment>
<dbReference type="PROSITE" id="PS51326">
    <property type="entry name" value="AVIDIN_2"/>
    <property type="match status" value="1"/>
</dbReference>
<dbReference type="PANTHER" id="PTHR34399">
    <property type="entry name" value="AVIDIN-RELATED"/>
    <property type="match status" value="1"/>
</dbReference>
<keyword evidence="4 6" id="KW-0732">Signal</keyword>
<comment type="similarity">
    <text evidence="2">Belongs to the avidin/streptavidin family.</text>
</comment>
<keyword evidence="8" id="KW-1185">Reference proteome</keyword>
<dbReference type="Proteomes" id="UP000596742">
    <property type="component" value="Unassembled WGS sequence"/>
</dbReference>
<reference evidence="7" key="1">
    <citation type="submission" date="2018-11" db="EMBL/GenBank/DDBJ databases">
        <authorList>
            <person name="Alioto T."/>
            <person name="Alioto T."/>
        </authorList>
    </citation>
    <scope>NUCLEOTIDE SEQUENCE</scope>
</reference>
<keyword evidence="5" id="KW-0092">Biotin</keyword>
<dbReference type="InterPro" id="IPR005468">
    <property type="entry name" value="Avidin/str"/>
</dbReference>
<dbReference type="OrthoDB" id="6151483at2759"/>
<feature type="signal peptide" evidence="6">
    <location>
        <begin position="1"/>
        <end position="19"/>
    </location>
</feature>
<dbReference type="Gene3D" id="2.40.128.30">
    <property type="entry name" value="Avidin-like"/>
    <property type="match status" value="1"/>
</dbReference>
<keyword evidence="3" id="KW-0964">Secreted</keyword>
<evidence type="ECO:0000313" key="8">
    <source>
        <dbReference type="Proteomes" id="UP000596742"/>
    </source>
</evidence>
<feature type="chain" id="PRO_5032863087" evidence="6">
    <location>
        <begin position="20"/>
        <end position="155"/>
    </location>
</feature>
<name>A0A8B6G8N7_MYTGA</name>
<evidence type="ECO:0000256" key="5">
    <source>
        <dbReference type="ARBA" id="ARBA00023267"/>
    </source>
</evidence>
<dbReference type="EMBL" id="UYJE01008031">
    <property type="protein sequence ID" value="VDI60390.1"/>
    <property type="molecule type" value="Genomic_DNA"/>
</dbReference>
<accession>A0A8B6G8N7</accession>
<evidence type="ECO:0000256" key="1">
    <source>
        <dbReference type="ARBA" id="ARBA00004613"/>
    </source>
</evidence>
<gene>
    <name evidence="7" type="ORF">MGAL_10B038048</name>
</gene>
<evidence type="ECO:0000256" key="2">
    <source>
        <dbReference type="ARBA" id="ARBA00006297"/>
    </source>
</evidence>
<dbReference type="Pfam" id="PF01382">
    <property type="entry name" value="Avidin"/>
    <property type="match status" value="1"/>
</dbReference>
<organism evidence="7 8">
    <name type="scientific">Mytilus galloprovincialis</name>
    <name type="common">Mediterranean mussel</name>
    <dbReference type="NCBI Taxonomy" id="29158"/>
    <lineage>
        <taxon>Eukaryota</taxon>
        <taxon>Metazoa</taxon>
        <taxon>Spiralia</taxon>
        <taxon>Lophotrochozoa</taxon>
        <taxon>Mollusca</taxon>
        <taxon>Bivalvia</taxon>
        <taxon>Autobranchia</taxon>
        <taxon>Pteriomorphia</taxon>
        <taxon>Mytilida</taxon>
        <taxon>Mytiloidea</taxon>
        <taxon>Mytilidae</taxon>
        <taxon>Mytilinae</taxon>
        <taxon>Mytilus</taxon>
    </lineage>
</organism>
<proteinExistence type="inferred from homology"/>